<evidence type="ECO:0000256" key="1">
    <source>
        <dbReference type="ARBA" id="ARBA00010894"/>
    </source>
</evidence>
<feature type="transmembrane region" description="Helical" evidence="2">
    <location>
        <begin position="55"/>
        <end position="74"/>
    </location>
</feature>
<dbReference type="PANTHER" id="PTHR33219:SF14">
    <property type="entry name" value="PROTEIN COFACTOR ASSEMBLY OF COMPLEX C SUBUNIT B CCB3, CHLOROPLASTIC-RELATED"/>
    <property type="match status" value="1"/>
</dbReference>
<accession>A0A1X7HKG9</accession>
<gene>
    <name evidence="3" type="ORF">SAMN05661091_4253</name>
</gene>
<dbReference type="RefSeq" id="WP_208915033.1">
    <property type="nucleotide sequence ID" value="NZ_LT840184.1"/>
</dbReference>
<reference evidence="3 4" key="1">
    <citation type="submission" date="2017-04" db="EMBL/GenBank/DDBJ databases">
        <authorList>
            <person name="Afonso C.L."/>
            <person name="Miller P.J."/>
            <person name="Scott M.A."/>
            <person name="Spackman E."/>
            <person name="Goraichik I."/>
            <person name="Dimitrov K.M."/>
            <person name="Suarez D.L."/>
            <person name="Swayne D.E."/>
        </authorList>
    </citation>
    <scope>NUCLEOTIDE SEQUENCE [LARGE SCALE GENOMIC DNA]</scope>
    <source>
        <strain evidence="3 4">N3/975</strain>
    </source>
</reference>
<keyword evidence="4" id="KW-1185">Reference proteome</keyword>
<dbReference type="AlphaFoldDB" id="A0A1X7HKG9"/>
<keyword evidence="2" id="KW-0812">Transmembrane</keyword>
<dbReference type="PANTHER" id="PTHR33219">
    <property type="entry name" value="YLMG HOMOLOG PROTEIN 2, CHLOROPLASTIC"/>
    <property type="match status" value="1"/>
</dbReference>
<dbReference type="EMBL" id="LT840184">
    <property type="protein sequence ID" value="SMF88359.1"/>
    <property type="molecule type" value="Genomic_DNA"/>
</dbReference>
<protein>
    <submittedName>
        <fullName evidence="3">YggT family protein</fullName>
    </submittedName>
</protein>
<evidence type="ECO:0000313" key="3">
    <source>
        <dbReference type="EMBL" id="SMF88359.1"/>
    </source>
</evidence>
<dbReference type="Proteomes" id="UP000192940">
    <property type="component" value="Chromosome I"/>
</dbReference>
<proteinExistence type="inferred from homology"/>
<dbReference type="InterPro" id="IPR003425">
    <property type="entry name" value="CCB3/YggT"/>
</dbReference>
<dbReference type="STRING" id="1313296.SAMN05661091_4253"/>
<evidence type="ECO:0000313" key="4">
    <source>
        <dbReference type="Proteomes" id="UP000192940"/>
    </source>
</evidence>
<feature type="transmembrane region" description="Helical" evidence="2">
    <location>
        <begin position="5"/>
        <end position="26"/>
    </location>
</feature>
<keyword evidence="2" id="KW-0472">Membrane</keyword>
<dbReference type="Pfam" id="PF02325">
    <property type="entry name" value="CCB3_YggT"/>
    <property type="match status" value="1"/>
</dbReference>
<organism evidence="3 4">
    <name type="scientific">Paenibacillus uliginis N3/975</name>
    <dbReference type="NCBI Taxonomy" id="1313296"/>
    <lineage>
        <taxon>Bacteria</taxon>
        <taxon>Bacillati</taxon>
        <taxon>Bacillota</taxon>
        <taxon>Bacilli</taxon>
        <taxon>Bacillales</taxon>
        <taxon>Paenibacillaceae</taxon>
        <taxon>Paenibacillus</taxon>
    </lineage>
</organism>
<keyword evidence="2" id="KW-1133">Transmembrane helix</keyword>
<dbReference type="GO" id="GO:0016020">
    <property type="term" value="C:membrane"/>
    <property type="evidence" value="ECO:0007669"/>
    <property type="project" value="InterPro"/>
</dbReference>
<comment type="similarity">
    <text evidence="1">Belongs to the YggT family.</text>
</comment>
<sequence>MTENIFLIVGVLFQIYFYMILVYVLMSWLPNVRESFIGELLGKFVEPYLAPFRRFIPPIMGMIDISPIIALFVLQLAQRGVYAILEFFLLR</sequence>
<name>A0A1X7HKG9_9BACL</name>
<evidence type="ECO:0000256" key="2">
    <source>
        <dbReference type="SAM" id="Phobius"/>
    </source>
</evidence>